<dbReference type="GO" id="GO:0005737">
    <property type="term" value="C:cytoplasm"/>
    <property type="evidence" value="ECO:0007669"/>
    <property type="project" value="TreeGrafter"/>
</dbReference>
<evidence type="ECO:0000313" key="3">
    <source>
        <dbReference type="Proteomes" id="UP000016930"/>
    </source>
</evidence>
<dbReference type="GO" id="GO:0004309">
    <property type="term" value="F:exopolyphosphatase activity"/>
    <property type="evidence" value="ECO:0007669"/>
    <property type="project" value="TreeGrafter"/>
</dbReference>
<dbReference type="EMBL" id="KB445797">
    <property type="protein sequence ID" value="EMD37017.1"/>
    <property type="molecule type" value="Genomic_DNA"/>
</dbReference>
<evidence type="ECO:0000313" key="2">
    <source>
        <dbReference type="EMBL" id="EMD37017.1"/>
    </source>
</evidence>
<dbReference type="Pfam" id="PF01368">
    <property type="entry name" value="DHH"/>
    <property type="match status" value="1"/>
</dbReference>
<dbReference type="HOGENOM" id="CLU_980053_0_0_1"/>
<proteinExistence type="predicted"/>
<protein>
    <recommendedName>
        <fullName evidence="1">DDH domain-containing protein</fullName>
    </recommendedName>
</protein>
<dbReference type="AlphaFoldDB" id="M2REZ5"/>
<dbReference type="OrthoDB" id="374045at2759"/>
<organism evidence="2 3">
    <name type="scientific">Ceriporiopsis subvermispora (strain B)</name>
    <name type="common">White-rot fungus</name>
    <name type="synonym">Gelatoporia subvermispora</name>
    <dbReference type="NCBI Taxonomy" id="914234"/>
    <lineage>
        <taxon>Eukaryota</taxon>
        <taxon>Fungi</taxon>
        <taxon>Dikarya</taxon>
        <taxon>Basidiomycota</taxon>
        <taxon>Agaricomycotina</taxon>
        <taxon>Agaricomycetes</taxon>
        <taxon>Polyporales</taxon>
        <taxon>Gelatoporiaceae</taxon>
        <taxon>Gelatoporia</taxon>
    </lineage>
</organism>
<gene>
    <name evidence="2" type="ORF">CERSUDRAFT_114914</name>
</gene>
<dbReference type="STRING" id="914234.M2REZ5"/>
<name>M2REZ5_CERS8</name>
<evidence type="ECO:0000259" key="1">
    <source>
        <dbReference type="Pfam" id="PF01368"/>
    </source>
</evidence>
<dbReference type="InterPro" id="IPR038763">
    <property type="entry name" value="DHH_sf"/>
</dbReference>
<feature type="domain" description="DDH" evidence="1">
    <location>
        <begin position="129"/>
        <end position="268"/>
    </location>
</feature>
<accession>M2REZ5</accession>
<reference evidence="2 3" key="1">
    <citation type="journal article" date="2012" name="Proc. Natl. Acad. Sci. U.S.A.">
        <title>Comparative genomics of Ceriporiopsis subvermispora and Phanerochaete chrysosporium provide insight into selective ligninolysis.</title>
        <authorList>
            <person name="Fernandez-Fueyo E."/>
            <person name="Ruiz-Duenas F.J."/>
            <person name="Ferreira P."/>
            <person name="Floudas D."/>
            <person name="Hibbett D.S."/>
            <person name="Canessa P."/>
            <person name="Larrondo L.F."/>
            <person name="James T.Y."/>
            <person name="Seelenfreund D."/>
            <person name="Lobos S."/>
            <person name="Polanco R."/>
            <person name="Tello M."/>
            <person name="Honda Y."/>
            <person name="Watanabe T."/>
            <person name="Watanabe T."/>
            <person name="Ryu J.S."/>
            <person name="Kubicek C.P."/>
            <person name="Schmoll M."/>
            <person name="Gaskell J."/>
            <person name="Hammel K.E."/>
            <person name="St John F.J."/>
            <person name="Vanden Wymelenberg A."/>
            <person name="Sabat G."/>
            <person name="Splinter BonDurant S."/>
            <person name="Syed K."/>
            <person name="Yadav J.S."/>
            <person name="Doddapaneni H."/>
            <person name="Subramanian V."/>
            <person name="Lavin J.L."/>
            <person name="Oguiza J.A."/>
            <person name="Perez G."/>
            <person name="Pisabarro A.G."/>
            <person name="Ramirez L."/>
            <person name="Santoyo F."/>
            <person name="Master E."/>
            <person name="Coutinho P.M."/>
            <person name="Henrissat B."/>
            <person name="Lombard V."/>
            <person name="Magnuson J.K."/>
            <person name="Kuees U."/>
            <person name="Hori C."/>
            <person name="Igarashi K."/>
            <person name="Samejima M."/>
            <person name="Held B.W."/>
            <person name="Barry K.W."/>
            <person name="LaButti K.M."/>
            <person name="Lapidus A."/>
            <person name="Lindquist E.A."/>
            <person name="Lucas S.M."/>
            <person name="Riley R."/>
            <person name="Salamov A.A."/>
            <person name="Hoffmeister D."/>
            <person name="Schwenk D."/>
            <person name="Hadar Y."/>
            <person name="Yarden O."/>
            <person name="de Vries R.P."/>
            <person name="Wiebenga A."/>
            <person name="Stenlid J."/>
            <person name="Eastwood D."/>
            <person name="Grigoriev I.V."/>
            <person name="Berka R.M."/>
            <person name="Blanchette R.A."/>
            <person name="Kersten P."/>
            <person name="Martinez A.T."/>
            <person name="Vicuna R."/>
            <person name="Cullen D."/>
        </authorList>
    </citation>
    <scope>NUCLEOTIDE SEQUENCE [LARGE SCALE GENOMIC DNA]</scope>
    <source>
        <strain evidence="2 3">B</strain>
    </source>
</reference>
<sequence length="284" mass="31005">MLLLLEAVSHQTRTGLGLRYCHRDLRRFFASFSTCASSTPVAQSRGWRASLETFALDSRYPSPCRRTAVDSRYLHISQDDTPNPTAMSNADMEAQAPCSDTTLASFLNAQRSAYLSALQSGRADEWTIATGNEAGDLDSFASAIALSYYLTRLAPNPIPTVPLALVAREDFGLRAENLHALALAGLDPAAPPLLCLDDLPTPCPTRRFALVDHNRLHPRFDSPDARVVAVVDHHEDEGLYTDSASPRTVQVPVGSCASLVTRLFEERADAHVPPRSRRSCSARS</sequence>
<dbReference type="PANTHER" id="PTHR12112">
    <property type="entry name" value="BNIP - RELATED"/>
    <property type="match status" value="1"/>
</dbReference>
<keyword evidence="3" id="KW-1185">Reference proteome</keyword>
<dbReference type="PANTHER" id="PTHR12112:SF39">
    <property type="entry name" value="EG:152A3.5 PROTEIN (FBGN0003116_PN PROTEIN)"/>
    <property type="match status" value="1"/>
</dbReference>
<dbReference type="InterPro" id="IPR001667">
    <property type="entry name" value="DDH_dom"/>
</dbReference>
<dbReference type="Proteomes" id="UP000016930">
    <property type="component" value="Unassembled WGS sequence"/>
</dbReference>
<dbReference type="Gene3D" id="3.90.1640.10">
    <property type="entry name" value="inorganic pyrophosphatase (n-terminal core)"/>
    <property type="match status" value="1"/>
</dbReference>
<dbReference type="SUPFAM" id="SSF64182">
    <property type="entry name" value="DHH phosphoesterases"/>
    <property type="match status" value="1"/>
</dbReference>